<accession>A0ABS4QQL6</accession>
<sequence>MGSVAAILVGAVLICAVMGSVGSLGAILMGIVLTCAVIALRVRSAGKRTARLAAQWESLLHQRATSGGHLIQVIRVYQQARRGSKAEIRWHETGLVQDAWFWNWHIPPGAYLLVTAQSGYGPHNHNPNVLYVHLEQVHAWVPGAAALAAQRMRT</sequence>
<keyword evidence="1" id="KW-0812">Transmembrane</keyword>
<keyword evidence="1" id="KW-1133">Transmembrane helix</keyword>
<dbReference type="Proteomes" id="UP001519325">
    <property type="component" value="Unassembled WGS sequence"/>
</dbReference>
<gene>
    <name evidence="2" type="ORF">BJ987_006744</name>
</gene>
<evidence type="ECO:0000313" key="3">
    <source>
        <dbReference type="Proteomes" id="UP001519325"/>
    </source>
</evidence>
<name>A0ABS4QQL6_9NOCA</name>
<dbReference type="EMBL" id="JAGGMR010000001">
    <property type="protein sequence ID" value="MBP2193843.1"/>
    <property type="molecule type" value="Genomic_DNA"/>
</dbReference>
<proteinExistence type="predicted"/>
<evidence type="ECO:0000256" key="1">
    <source>
        <dbReference type="SAM" id="Phobius"/>
    </source>
</evidence>
<comment type="caution">
    <text evidence="2">The sequence shown here is derived from an EMBL/GenBank/DDBJ whole genome shotgun (WGS) entry which is preliminary data.</text>
</comment>
<reference evidence="2 3" key="1">
    <citation type="submission" date="2021-03" db="EMBL/GenBank/DDBJ databases">
        <title>Sequencing the genomes of 1000 actinobacteria strains.</title>
        <authorList>
            <person name="Klenk H.-P."/>
        </authorList>
    </citation>
    <scope>NUCLEOTIDE SEQUENCE [LARGE SCALE GENOMIC DNA]</scope>
    <source>
        <strain evidence="2 3">DSM 45516</strain>
    </source>
</reference>
<protein>
    <submittedName>
        <fullName evidence="2">Uncharacterized protein</fullName>
    </submittedName>
</protein>
<organism evidence="2 3">
    <name type="scientific">Nocardia goodfellowii</name>
    <dbReference type="NCBI Taxonomy" id="882446"/>
    <lineage>
        <taxon>Bacteria</taxon>
        <taxon>Bacillati</taxon>
        <taxon>Actinomycetota</taxon>
        <taxon>Actinomycetes</taxon>
        <taxon>Mycobacteriales</taxon>
        <taxon>Nocardiaceae</taxon>
        <taxon>Nocardia</taxon>
    </lineage>
</organism>
<evidence type="ECO:0000313" key="2">
    <source>
        <dbReference type="EMBL" id="MBP2193843.1"/>
    </source>
</evidence>
<keyword evidence="1" id="KW-0472">Membrane</keyword>
<dbReference type="RefSeq" id="WP_209897044.1">
    <property type="nucleotide sequence ID" value="NZ_JAGGMR010000001.1"/>
</dbReference>
<feature type="transmembrane region" description="Helical" evidence="1">
    <location>
        <begin position="6"/>
        <end position="39"/>
    </location>
</feature>
<keyword evidence="3" id="KW-1185">Reference proteome</keyword>